<reference evidence="3" key="1">
    <citation type="submission" date="2025-08" db="UniProtKB">
        <authorList>
            <consortium name="RefSeq"/>
        </authorList>
    </citation>
    <scope>IDENTIFICATION</scope>
    <source>
        <tissue evidence="3">Blood</tissue>
    </source>
</reference>
<keyword evidence="1" id="KW-0812">Transmembrane</keyword>
<dbReference type="Proteomes" id="UP001652622">
    <property type="component" value="Unplaced"/>
</dbReference>
<keyword evidence="1" id="KW-1133">Transmembrane helix</keyword>
<protein>
    <submittedName>
        <fullName evidence="3">Uncharacterized protein LOC117656944 isoform X1</fullName>
    </submittedName>
</protein>
<evidence type="ECO:0000256" key="1">
    <source>
        <dbReference type="SAM" id="Phobius"/>
    </source>
</evidence>
<accession>A0A6P9AR83</accession>
<dbReference type="RefSeq" id="XP_034260998.1">
    <property type="nucleotide sequence ID" value="XM_034405107.2"/>
</dbReference>
<proteinExistence type="predicted"/>
<keyword evidence="2" id="KW-1185">Reference proteome</keyword>
<feature type="transmembrane region" description="Helical" evidence="1">
    <location>
        <begin position="93"/>
        <end position="118"/>
    </location>
</feature>
<organism evidence="2 3">
    <name type="scientific">Pantherophis guttatus</name>
    <name type="common">Corn snake</name>
    <name type="synonym">Elaphe guttata</name>
    <dbReference type="NCBI Taxonomy" id="94885"/>
    <lineage>
        <taxon>Eukaryota</taxon>
        <taxon>Metazoa</taxon>
        <taxon>Chordata</taxon>
        <taxon>Craniata</taxon>
        <taxon>Vertebrata</taxon>
        <taxon>Euteleostomi</taxon>
        <taxon>Lepidosauria</taxon>
        <taxon>Squamata</taxon>
        <taxon>Bifurcata</taxon>
        <taxon>Unidentata</taxon>
        <taxon>Episquamata</taxon>
        <taxon>Toxicofera</taxon>
        <taxon>Serpentes</taxon>
        <taxon>Colubroidea</taxon>
        <taxon>Colubridae</taxon>
        <taxon>Colubrinae</taxon>
        <taxon>Pantherophis</taxon>
    </lineage>
</organism>
<dbReference type="OMA" id="HECKSHK"/>
<sequence length="216" mass="24645">MLRSSSRPSKTPVPPEDLSLPEAYNLLAALMQFIGMVVLCVAIYMRNWVWLEPDETHLGPQPVAFYSFGIPYKVNTSRNSSEYLYFFQKDRHALSLIVITVCFLNLCFGVTAFLLDYLEFQMLEKYRITLVSSFHISSGISTTVLIAICVWCFKKVSRWFVEPERKKYSMLVHFGESFYIGLLAFGCAIWAVTFTLCAIRLTSKLKTSGKAPDAKQ</sequence>
<feature type="transmembrane region" description="Helical" evidence="1">
    <location>
        <begin position="178"/>
        <end position="199"/>
    </location>
</feature>
<evidence type="ECO:0000313" key="3">
    <source>
        <dbReference type="RefSeq" id="XP_034260998.1"/>
    </source>
</evidence>
<dbReference type="AlphaFoldDB" id="A0A6P9AR83"/>
<dbReference type="KEGG" id="pgut:117656944"/>
<dbReference type="Gene3D" id="1.20.140.150">
    <property type="match status" value="1"/>
</dbReference>
<dbReference type="InParanoid" id="A0A6P9AR83"/>
<dbReference type="GeneID" id="117656944"/>
<feature type="transmembrane region" description="Helical" evidence="1">
    <location>
        <begin position="24"/>
        <end position="45"/>
    </location>
</feature>
<name>A0A6P9AR83_PANGU</name>
<evidence type="ECO:0000313" key="2">
    <source>
        <dbReference type="Proteomes" id="UP001652622"/>
    </source>
</evidence>
<gene>
    <name evidence="3" type="primary">LOC117656944</name>
</gene>
<feature type="transmembrane region" description="Helical" evidence="1">
    <location>
        <begin position="130"/>
        <end position="153"/>
    </location>
</feature>
<keyword evidence="1" id="KW-0472">Membrane</keyword>